<dbReference type="SMART" id="SM00448">
    <property type="entry name" value="REC"/>
    <property type="match status" value="1"/>
</dbReference>
<dbReference type="PROSITE" id="PS50109">
    <property type="entry name" value="HIS_KIN"/>
    <property type="match status" value="1"/>
</dbReference>
<evidence type="ECO:0000256" key="6">
    <source>
        <dbReference type="SAM" id="Phobius"/>
    </source>
</evidence>
<keyword evidence="6" id="KW-0472">Membrane</keyword>
<dbReference type="Pfam" id="PF00072">
    <property type="entry name" value="Response_reg"/>
    <property type="match status" value="1"/>
</dbReference>
<dbReference type="Gene3D" id="1.10.287.130">
    <property type="match status" value="1"/>
</dbReference>
<evidence type="ECO:0000313" key="9">
    <source>
        <dbReference type="EMBL" id="VFQ44945.1"/>
    </source>
</evidence>
<feature type="coiled-coil region" evidence="5">
    <location>
        <begin position="383"/>
        <end position="410"/>
    </location>
</feature>
<dbReference type="InterPro" id="IPR004358">
    <property type="entry name" value="Sig_transdc_His_kin-like_C"/>
</dbReference>
<dbReference type="InterPro" id="IPR011006">
    <property type="entry name" value="CheY-like_superfamily"/>
</dbReference>
<dbReference type="CDD" id="cd17546">
    <property type="entry name" value="REC_hyHK_CKI1_RcsC-like"/>
    <property type="match status" value="1"/>
</dbReference>
<dbReference type="PRINTS" id="PR00344">
    <property type="entry name" value="BCTRLSENSOR"/>
</dbReference>
<feature type="domain" description="Histidine kinase" evidence="7">
    <location>
        <begin position="419"/>
        <end position="643"/>
    </location>
</feature>
<dbReference type="SMART" id="SM00388">
    <property type="entry name" value="HisKA"/>
    <property type="match status" value="1"/>
</dbReference>
<sequence length="790" mass="87751">MTGAVCPLFFTCKIIGDRMGRLNLMLVLVVGLILSDGLAQAAEPAKAVPVHQVLVLNSYHPGYVWADSVTEGLRSVFDTRGSSLRVSFEYMDTKRYRPEEIFGTLKEVYRLKYGAVRFDVIVAADNNALNFLLLHRNELFPGTPVVFCGINGFDEAMIAGHAGYTGVAEDYDLAGTLDLALAMHPEARYVAYVSGASTSSRINRERLLKLIPAYEERVTFLDLSMKPIDDLKASLSSLPDKTLVLYLSYYLTPDGVRLTVQESTSLVFTHSGCPVYSPWEYTLGSGVLGGLMLSGRRQAEEAARIALRILNGEAPGKIPVLRHTAIEPIFDYRILRHFSIPHNRLPRGSVIRYEPVTVYYQYKYIIWATLGFLAYQSVTIVVLMRIIARRKRAEAREKKLEAQLRQSHKMEAIGTFAGGIAHDFNNILGGITTCTELALEEVGEEGTAREDLSHVLKAARRGKSLVRQILAFSRDKQQEKQPVQMTRLLTECRQLLKSSIPATIDVRLDLKARSGLVLADPTQIHQVIMNLCTNAAHAVENQKGFIEITLDAVDLDNKAALVHPDLSPGRYSRLRVRDNGKGIPPEDMERIFDPFFSTRKEQGGTGLGLSMSHGIVKRHQGAITVASHPGRGTIFTVYLPCAHAAEPARDGGEAPPIPKGKERVLLVDDDEQMIYGTEKMLCRMGYEVVAHTESLAALKAVRTDPRGFDLVMTDHMMPYLNGMELANEIRALCPEMPIILYSGYQDGTGSPPAGDLEDHGIRAFMKKPFNRAELARTLRKVLNPEETKKR</sequence>
<dbReference type="PANTHER" id="PTHR43065:SF42">
    <property type="entry name" value="TWO-COMPONENT SENSOR PPRA"/>
    <property type="match status" value="1"/>
</dbReference>
<proteinExistence type="predicted"/>
<evidence type="ECO:0000256" key="5">
    <source>
        <dbReference type="SAM" id="Coils"/>
    </source>
</evidence>
<evidence type="ECO:0000259" key="8">
    <source>
        <dbReference type="PROSITE" id="PS50110"/>
    </source>
</evidence>
<keyword evidence="3 4" id="KW-0597">Phosphoprotein</keyword>
<dbReference type="Gene3D" id="3.40.50.2300">
    <property type="match status" value="3"/>
</dbReference>
<dbReference type="SUPFAM" id="SSF52172">
    <property type="entry name" value="CheY-like"/>
    <property type="match status" value="1"/>
</dbReference>
<feature type="domain" description="Response regulatory" evidence="8">
    <location>
        <begin position="663"/>
        <end position="782"/>
    </location>
</feature>
<dbReference type="Pfam" id="PF00512">
    <property type="entry name" value="HisKA"/>
    <property type="match status" value="1"/>
</dbReference>
<evidence type="ECO:0000256" key="3">
    <source>
        <dbReference type="ARBA" id="ARBA00022553"/>
    </source>
</evidence>
<comment type="catalytic activity">
    <reaction evidence="1">
        <text>ATP + protein L-histidine = ADP + protein N-phospho-L-histidine.</text>
        <dbReference type="EC" id="2.7.13.3"/>
    </reaction>
</comment>
<dbReference type="SUPFAM" id="SSF47384">
    <property type="entry name" value="Homodimeric domain of signal transducing histidine kinase"/>
    <property type="match status" value="1"/>
</dbReference>
<accession>A0A4U8YLS8</accession>
<dbReference type="EMBL" id="CAADHO010000004">
    <property type="protein sequence ID" value="VFQ44945.1"/>
    <property type="molecule type" value="Genomic_DNA"/>
</dbReference>
<dbReference type="InterPro" id="IPR003661">
    <property type="entry name" value="HisK_dim/P_dom"/>
</dbReference>
<reference evidence="9 10" key="1">
    <citation type="submission" date="2019-03" db="EMBL/GenBank/DDBJ databases">
        <authorList>
            <person name="Nijsse B."/>
        </authorList>
    </citation>
    <scope>NUCLEOTIDE SEQUENCE [LARGE SCALE GENOMIC DNA]</scope>
    <source>
        <strain evidence="9">Desulfoluna butyratoxydans MSL71</strain>
    </source>
</reference>
<dbReference type="AlphaFoldDB" id="A0A4U8YLS8"/>
<dbReference type="SUPFAM" id="SSF55874">
    <property type="entry name" value="ATPase domain of HSP90 chaperone/DNA topoisomerase II/histidine kinase"/>
    <property type="match status" value="1"/>
</dbReference>
<name>A0A4U8YLS8_9BACT</name>
<dbReference type="Proteomes" id="UP000507962">
    <property type="component" value="Unassembled WGS sequence"/>
</dbReference>
<dbReference type="InterPro" id="IPR036097">
    <property type="entry name" value="HisK_dim/P_sf"/>
</dbReference>
<evidence type="ECO:0000256" key="1">
    <source>
        <dbReference type="ARBA" id="ARBA00000085"/>
    </source>
</evidence>
<evidence type="ECO:0000256" key="4">
    <source>
        <dbReference type="PROSITE-ProRule" id="PRU00169"/>
    </source>
</evidence>
<feature type="transmembrane region" description="Helical" evidence="6">
    <location>
        <begin position="364"/>
        <end position="388"/>
    </location>
</feature>
<dbReference type="InterPro" id="IPR005467">
    <property type="entry name" value="His_kinase_dom"/>
</dbReference>
<dbReference type="PROSITE" id="PS50110">
    <property type="entry name" value="RESPONSE_REGULATORY"/>
    <property type="match status" value="1"/>
</dbReference>
<dbReference type="GO" id="GO:0000155">
    <property type="term" value="F:phosphorelay sensor kinase activity"/>
    <property type="evidence" value="ECO:0007669"/>
    <property type="project" value="InterPro"/>
</dbReference>
<gene>
    <name evidence="9" type="ORF">MSL71_26020</name>
</gene>
<dbReference type="InterPro" id="IPR001789">
    <property type="entry name" value="Sig_transdc_resp-reg_receiver"/>
</dbReference>
<dbReference type="Pfam" id="PF02518">
    <property type="entry name" value="HATPase_c"/>
    <property type="match status" value="1"/>
</dbReference>
<keyword evidence="6" id="KW-0812">Transmembrane</keyword>
<dbReference type="InterPro" id="IPR036890">
    <property type="entry name" value="HATPase_C_sf"/>
</dbReference>
<feature type="modified residue" description="4-aspartylphosphate" evidence="4">
    <location>
        <position position="714"/>
    </location>
</feature>
<dbReference type="SMART" id="SM00387">
    <property type="entry name" value="HATPase_c"/>
    <property type="match status" value="1"/>
</dbReference>
<dbReference type="Gene3D" id="3.30.565.10">
    <property type="entry name" value="Histidine kinase-like ATPase, C-terminal domain"/>
    <property type="match status" value="1"/>
</dbReference>
<keyword evidence="5" id="KW-0175">Coiled coil</keyword>
<keyword evidence="10" id="KW-1185">Reference proteome</keyword>
<organism evidence="9 10">
    <name type="scientific">Desulfoluna butyratoxydans</name>
    <dbReference type="NCBI Taxonomy" id="231438"/>
    <lineage>
        <taxon>Bacteria</taxon>
        <taxon>Pseudomonadati</taxon>
        <taxon>Thermodesulfobacteriota</taxon>
        <taxon>Desulfobacteria</taxon>
        <taxon>Desulfobacterales</taxon>
        <taxon>Desulfolunaceae</taxon>
        <taxon>Desulfoluna</taxon>
    </lineage>
</organism>
<evidence type="ECO:0000313" key="10">
    <source>
        <dbReference type="Proteomes" id="UP000507962"/>
    </source>
</evidence>
<evidence type="ECO:0000256" key="2">
    <source>
        <dbReference type="ARBA" id="ARBA00012438"/>
    </source>
</evidence>
<dbReference type="EC" id="2.7.13.3" evidence="2"/>
<evidence type="ECO:0000259" key="7">
    <source>
        <dbReference type="PROSITE" id="PS50109"/>
    </source>
</evidence>
<keyword evidence="6" id="KW-1133">Transmembrane helix</keyword>
<dbReference type="InterPro" id="IPR003594">
    <property type="entry name" value="HATPase_dom"/>
</dbReference>
<protein>
    <recommendedName>
        <fullName evidence="2">histidine kinase</fullName>
        <ecNumber evidence="2">2.7.13.3</ecNumber>
    </recommendedName>
</protein>
<dbReference type="PANTHER" id="PTHR43065">
    <property type="entry name" value="SENSOR HISTIDINE KINASE"/>
    <property type="match status" value="1"/>
</dbReference>